<organism evidence="9">
    <name type="scientific">uncultured Sporomusa sp</name>
    <dbReference type="NCBI Taxonomy" id="307249"/>
    <lineage>
        <taxon>Bacteria</taxon>
        <taxon>Bacillati</taxon>
        <taxon>Bacillota</taxon>
        <taxon>Negativicutes</taxon>
        <taxon>Selenomonadales</taxon>
        <taxon>Sporomusaceae</taxon>
        <taxon>Sporomusa</taxon>
        <taxon>environmental samples</taxon>
    </lineage>
</organism>
<accession>A0A212LRR9</accession>
<keyword evidence="6 7" id="KW-0472">Membrane</keyword>
<evidence type="ECO:0000256" key="1">
    <source>
        <dbReference type="ARBA" id="ARBA00004651"/>
    </source>
</evidence>
<dbReference type="GO" id="GO:0005886">
    <property type="term" value="C:plasma membrane"/>
    <property type="evidence" value="ECO:0007669"/>
    <property type="project" value="UniProtKB-SubCell"/>
</dbReference>
<evidence type="ECO:0000256" key="6">
    <source>
        <dbReference type="ARBA" id="ARBA00023136"/>
    </source>
</evidence>
<reference evidence="9" key="1">
    <citation type="submission" date="2016-08" db="EMBL/GenBank/DDBJ databases">
        <authorList>
            <person name="Seilhamer J.J."/>
        </authorList>
    </citation>
    <scope>NUCLEOTIDE SEQUENCE</scope>
    <source>
        <strain evidence="9">86</strain>
    </source>
</reference>
<evidence type="ECO:0000259" key="8">
    <source>
        <dbReference type="Pfam" id="PF04239"/>
    </source>
</evidence>
<feature type="transmembrane region" description="Helical" evidence="7">
    <location>
        <begin position="39"/>
        <end position="56"/>
    </location>
</feature>
<gene>
    <name evidence="9" type="ORF">KL86SPO_30394</name>
</gene>
<dbReference type="EMBL" id="FMJE01000003">
    <property type="protein sequence ID" value="SCM80216.1"/>
    <property type="molecule type" value="Genomic_DNA"/>
</dbReference>
<protein>
    <recommendedName>
        <fullName evidence="8">YetF C-terminal domain-containing protein</fullName>
    </recommendedName>
</protein>
<feature type="transmembrane region" description="Helical" evidence="7">
    <location>
        <begin position="6"/>
        <end position="27"/>
    </location>
</feature>
<keyword evidence="4 7" id="KW-0812">Transmembrane</keyword>
<evidence type="ECO:0000256" key="5">
    <source>
        <dbReference type="ARBA" id="ARBA00022989"/>
    </source>
</evidence>
<proteinExistence type="inferred from homology"/>
<dbReference type="RefSeq" id="WP_188400237.1">
    <property type="nucleotide sequence ID" value="NZ_LT608335.1"/>
</dbReference>
<keyword evidence="5 7" id="KW-1133">Transmembrane helix</keyword>
<name>A0A212LRR9_9FIRM</name>
<feature type="domain" description="YetF C-terminal" evidence="8">
    <location>
        <begin position="85"/>
        <end position="203"/>
    </location>
</feature>
<dbReference type="AlphaFoldDB" id="A0A212LRR9"/>
<dbReference type="InterPro" id="IPR023090">
    <property type="entry name" value="UPF0702_alpha/beta_dom_sf"/>
</dbReference>
<dbReference type="InterPro" id="IPR007353">
    <property type="entry name" value="DUF421"/>
</dbReference>
<keyword evidence="3" id="KW-1003">Cell membrane</keyword>
<evidence type="ECO:0000313" key="9">
    <source>
        <dbReference type="EMBL" id="SCM80216.1"/>
    </source>
</evidence>
<comment type="subcellular location">
    <subcellularLocation>
        <location evidence="1">Cell membrane</location>
        <topology evidence="1">Multi-pass membrane protein</topology>
    </subcellularLocation>
</comment>
<evidence type="ECO:0000256" key="7">
    <source>
        <dbReference type="SAM" id="Phobius"/>
    </source>
</evidence>
<feature type="transmembrane region" description="Helical" evidence="7">
    <location>
        <begin position="62"/>
        <end position="84"/>
    </location>
</feature>
<comment type="similarity">
    <text evidence="2">Belongs to the UPF0702 family.</text>
</comment>
<dbReference type="PANTHER" id="PTHR34582:SF6">
    <property type="entry name" value="UPF0702 TRANSMEMBRANE PROTEIN YCAP"/>
    <property type="match status" value="1"/>
</dbReference>
<dbReference type="PANTHER" id="PTHR34582">
    <property type="entry name" value="UPF0702 TRANSMEMBRANE PROTEIN YCAP"/>
    <property type="match status" value="1"/>
</dbReference>
<evidence type="ECO:0000256" key="3">
    <source>
        <dbReference type="ARBA" id="ARBA00022475"/>
    </source>
</evidence>
<sequence>MFDSGSLGPVLLRFIVLCTVALVVVRLMGNRTVGQLSPYDFIIMVGIGDIIVAGTMDQAPTLGAGILVLVALLLLQQLMGYLALKNKTLRKWFEGTPVTLIKDGRILKENFTKTNFNYDDLRQELHKKGLDMSDLSIIETARLESCGEFTMVRTPETEPLTKKEFESYIKSIYDNPLSLAGEKWTKLEKFMDDVEFLANHLREQQAVRNEAEQNPADKEKELH</sequence>
<evidence type="ECO:0000256" key="2">
    <source>
        <dbReference type="ARBA" id="ARBA00006448"/>
    </source>
</evidence>
<dbReference type="Pfam" id="PF04239">
    <property type="entry name" value="DUF421"/>
    <property type="match status" value="1"/>
</dbReference>
<evidence type="ECO:0000256" key="4">
    <source>
        <dbReference type="ARBA" id="ARBA00022692"/>
    </source>
</evidence>
<dbReference type="Gene3D" id="3.30.240.20">
    <property type="entry name" value="bsu07140 like domains"/>
    <property type="match status" value="1"/>
</dbReference>